<gene>
    <name evidence="3" type="ORF">AOG54_08100</name>
    <name evidence="2" type="ORF">SE19_08335</name>
</gene>
<organism evidence="3 4">
    <name type="scientific">Acidiplasma aeolicum</name>
    <dbReference type="NCBI Taxonomy" id="507754"/>
    <lineage>
        <taxon>Archaea</taxon>
        <taxon>Methanobacteriati</taxon>
        <taxon>Thermoplasmatota</taxon>
        <taxon>Thermoplasmata</taxon>
        <taxon>Thermoplasmatales</taxon>
        <taxon>Ferroplasmaceae</taxon>
        <taxon>Acidiplasma</taxon>
    </lineage>
</organism>
<evidence type="ECO:0000313" key="2">
    <source>
        <dbReference type="EMBL" id="KPV45221.1"/>
    </source>
</evidence>
<dbReference type="EMBL" id="LKBG01000052">
    <property type="protein sequence ID" value="KQB36092.1"/>
    <property type="molecule type" value="Genomic_DNA"/>
</dbReference>
<dbReference type="Proteomes" id="UP000050515">
    <property type="component" value="Unassembled WGS sequence"/>
</dbReference>
<name>A0A0N8VLB9_9ARCH</name>
<dbReference type="CDD" id="cd09879">
    <property type="entry name" value="PIN_VapC_AF0591-like"/>
    <property type="match status" value="1"/>
</dbReference>
<dbReference type="InterPro" id="IPR002716">
    <property type="entry name" value="PIN_dom"/>
</dbReference>
<dbReference type="OrthoDB" id="57216at2157"/>
<dbReference type="AlphaFoldDB" id="A0A0N8VLB9"/>
<protein>
    <recommendedName>
        <fullName evidence="1">PIN domain-containing protein</fullName>
    </recommendedName>
</protein>
<feature type="domain" description="PIN" evidence="1">
    <location>
        <begin position="3"/>
        <end position="98"/>
    </location>
</feature>
<dbReference type="SMART" id="SM00670">
    <property type="entry name" value="PINc"/>
    <property type="match status" value="1"/>
</dbReference>
<dbReference type="EMBL" id="LJCQ01000393">
    <property type="protein sequence ID" value="KPV45221.1"/>
    <property type="molecule type" value="Genomic_DNA"/>
</dbReference>
<dbReference type="InterPro" id="IPR029060">
    <property type="entry name" value="PIN-like_dom_sf"/>
</dbReference>
<dbReference type="GeneID" id="84221278"/>
<accession>A0A0N8VLB9</accession>
<evidence type="ECO:0000313" key="3">
    <source>
        <dbReference type="EMBL" id="KQB36092.1"/>
    </source>
</evidence>
<dbReference type="Gene3D" id="3.40.50.1010">
    <property type="entry name" value="5'-nuclease"/>
    <property type="match status" value="1"/>
</dbReference>
<dbReference type="SUPFAM" id="SSF88723">
    <property type="entry name" value="PIN domain-like"/>
    <property type="match status" value="1"/>
</dbReference>
<comment type="caution">
    <text evidence="3">The sequence shown here is derived from an EMBL/GenBank/DDBJ whole genome shotgun (WGS) entry which is preliminary data.</text>
</comment>
<dbReference type="RefSeq" id="WP_048102373.1">
    <property type="nucleotide sequence ID" value="NZ_LJCQ01000393.1"/>
</dbReference>
<dbReference type="PATRIC" id="fig|507754.4.peg.1130"/>
<dbReference type="Proteomes" id="UP000050320">
    <property type="component" value="Unassembled WGS sequence"/>
</dbReference>
<reference evidence="3 4" key="2">
    <citation type="submission" date="2015-09" db="EMBL/GenBank/DDBJ databases">
        <title>Heavy metals and arsenic resistance mechanisms in polyextremophilic archaea of the family Ferroplasmaceae.</title>
        <authorList>
            <person name="Bulaev A.G."/>
            <person name="Kanygina A.V."/>
        </authorList>
    </citation>
    <scope>NUCLEOTIDE SEQUENCE [LARGE SCALE GENOMIC DNA]</scope>
    <source>
        <strain evidence="3 4">VT</strain>
    </source>
</reference>
<evidence type="ECO:0000313" key="4">
    <source>
        <dbReference type="Proteomes" id="UP000050320"/>
    </source>
</evidence>
<reference evidence="2 5" key="1">
    <citation type="submission" date="2015-09" db="EMBL/GenBank/DDBJ databases">
        <title>Draft genome sequence of Acidiplasma aeolicum DSM 18409.</title>
        <authorList>
            <person name="Hemp J."/>
        </authorList>
    </citation>
    <scope>NUCLEOTIDE SEQUENCE [LARGE SCALE GENOMIC DNA]</scope>
    <source>
        <strain evidence="2 5">V</strain>
    </source>
</reference>
<keyword evidence="4" id="KW-1185">Reference proteome</keyword>
<evidence type="ECO:0000313" key="5">
    <source>
        <dbReference type="Proteomes" id="UP000050515"/>
    </source>
</evidence>
<proteinExistence type="predicted"/>
<dbReference type="Pfam" id="PF18477">
    <property type="entry name" value="PIN_9"/>
    <property type="match status" value="1"/>
</dbReference>
<evidence type="ECO:0000259" key="1">
    <source>
        <dbReference type="SMART" id="SM00670"/>
    </source>
</evidence>
<dbReference type="InterPro" id="IPR041120">
    <property type="entry name" value="PIN_9"/>
</dbReference>
<sequence length="119" mass="13566">MKETLITDTNSLIYSIKNRLDIRNAILNLPVAFEILIPECVIDELKGLSRTYWYAGAALKYSEYFNVIRSSGMGDDCILKTAEALNCYVLTNDRGLIQRLRSKNIRVLIFSQGKTIKMI</sequence>